<feature type="signal peptide" evidence="1">
    <location>
        <begin position="1"/>
        <end position="32"/>
    </location>
</feature>
<dbReference type="STRING" id="479433.Caci_3800"/>
<evidence type="ECO:0000256" key="1">
    <source>
        <dbReference type="SAM" id="SignalP"/>
    </source>
</evidence>
<dbReference type="Proteomes" id="UP000000851">
    <property type="component" value="Chromosome"/>
</dbReference>
<gene>
    <name evidence="2" type="ordered locus">Caci_3800</name>
</gene>
<protein>
    <recommendedName>
        <fullName evidence="4">Secreted protein</fullName>
    </recommendedName>
</protein>
<dbReference type="AlphaFoldDB" id="C7QDA9"/>
<dbReference type="EMBL" id="CP001700">
    <property type="protein sequence ID" value="ACU72702.1"/>
    <property type="molecule type" value="Genomic_DNA"/>
</dbReference>
<dbReference type="KEGG" id="cai:Caci_3800"/>
<reference evidence="2 3" key="1">
    <citation type="journal article" date="2009" name="Stand. Genomic Sci.">
        <title>Complete genome sequence of Catenulispora acidiphila type strain (ID 139908).</title>
        <authorList>
            <person name="Copeland A."/>
            <person name="Lapidus A."/>
            <person name="Glavina Del Rio T."/>
            <person name="Nolan M."/>
            <person name="Lucas S."/>
            <person name="Chen F."/>
            <person name="Tice H."/>
            <person name="Cheng J.F."/>
            <person name="Bruce D."/>
            <person name="Goodwin L."/>
            <person name="Pitluck S."/>
            <person name="Mikhailova N."/>
            <person name="Pati A."/>
            <person name="Ivanova N."/>
            <person name="Mavromatis K."/>
            <person name="Chen A."/>
            <person name="Palaniappan K."/>
            <person name="Chain P."/>
            <person name="Land M."/>
            <person name="Hauser L."/>
            <person name="Chang Y.J."/>
            <person name="Jeffries C.D."/>
            <person name="Chertkov O."/>
            <person name="Brettin T."/>
            <person name="Detter J.C."/>
            <person name="Han C."/>
            <person name="Ali Z."/>
            <person name="Tindall B.J."/>
            <person name="Goker M."/>
            <person name="Bristow J."/>
            <person name="Eisen J.A."/>
            <person name="Markowitz V."/>
            <person name="Hugenholtz P."/>
            <person name="Kyrpides N.C."/>
            <person name="Klenk H.P."/>
        </authorList>
    </citation>
    <scope>NUCLEOTIDE SEQUENCE [LARGE SCALE GENOMIC DNA]</scope>
    <source>
        <strain evidence="3">DSM 44928 / JCM 14897 / NBRC 102108 / NRRL B-24433 / ID139908</strain>
    </source>
</reference>
<dbReference type="eggNOG" id="ENOG50341JY">
    <property type="taxonomic scope" value="Bacteria"/>
</dbReference>
<dbReference type="OrthoDB" id="5190768at2"/>
<dbReference type="InParanoid" id="C7QDA9"/>
<keyword evidence="1" id="KW-0732">Signal</keyword>
<feature type="chain" id="PRO_5002980858" description="Secreted protein" evidence="1">
    <location>
        <begin position="33"/>
        <end position="170"/>
    </location>
</feature>
<name>C7QDA9_CATAD</name>
<dbReference type="HOGENOM" id="CLU_1567877_0_0_11"/>
<keyword evidence="3" id="KW-1185">Reference proteome</keyword>
<accession>C7QDA9</accession>
<evidence type="ECO:0008006" key="4">
    <source>
        <dbReference type="Google" id="ProtNLM"/>
    </source>
</evidence>
<sequence precursor="true">MNRPTGRRIAGVLATSAALVGGTLLGTTPAHAAWGTTYPVSVQVTYYNSTGGATQIGRADGWVQFDDGGNTFRYSFNVCRQSSYTWPRLQVAVDAGYAGPTWTEVFLENYSFPNGNPTTPTAPCYGDTDVVSGQDTYTNPWNVEFVVTGDYYGASGHGYKSSNYTVGDPY</sequence>
<organism evidence="2 3">
    <name type="scientific">Catenulispora acidiphila (strain DSM 44928 / JCM 14897 / NBRC 102108 / NRRL B-24433 / ID139908)</name>
    <dbReference type="NCBI Taxonomy" id="479433"/>
    <lineage>
        <taxon>Bacteria</taxon>
        <taxon>Bacillati</taxon>
        <taxon>Actinomycetota</taxon>
        <taxon>Actinomycetes</taxon>
        <taxon>Catenulisporales</taxon>
        <taxon>Catenulisporaceae</taxon>
        <taxon>Catenulispora</taxon>
    </lineage>
</organism>
<proteinExistence type="predicted"/>
<evidence type="ECO:0000313" key="2">
    <source>
        <dbReference type="EMBL" id="ACU72702.1"/>
    </source>
</evidence>
<evidence type="ECO:0000313" key="3">
    <source>
        <dbReference type="Proteomes" id="UP000000851"/>
    </source>
</evidence>
<dbReference type="RefSeq" id="WP_015792431.1">
    <property type="nucleotide sequence ID" value="NC_013131.1"/>
</dbReference>